<dbReference type="EMBL" id="JBEDUW010000005">
    <property type="protein sequence ID" value="KAK9927842.1"/>
    <property type="molecule type" value="Genomic_DNA"/>
</dbReference>
<evidence type="ECO:0008006" key="3">
    <source>
        <dbReference type="Google" id="ProtNLM"/>
    </source>
</evidence>
<evidence type="ECO:0000313" key="2">
    <source>
        <dbReference type="Proteomes" id="UP001457282"/>
    </source>
</evidence>
<comment type="caution">
    <text evidence="1">The sequence shown here is derived from an EMBL/GenBank/DDBJ whole genome shotgun (WGS) entry which is preliminary data.</text>
</comment>
<dbReference type="Proteomes" id="UP001457282">
    <property type="component" value="Unassembled WGS sequence"/>
</dbReference>
<name>A0AAW1WWR0_RUBAR</name>
<evidence type="ECO:0000313" key="1">
    <source>
        <dbReference type="EMBL" id="KAK9927842.1"/>
    </source>
</evidence>
<keyword evidence="2" id="KW-1185">Reference proteome</keyword>
<reference evidence="1 2" key="1">
    <citation type="journal article" date="2023" name="G3 (Bethesda)">
        <title>A chromosome-length genome assembly and annotation of blackberry (Rubus argutus, cv. 'Hillquist').</title>
        <authorList>
            <person name="Bruna T."/>
            <person name="Aryal R."/>
            <person name="Dudchenko O."/>
            <person name="Sargent D.J."/>
            <person name="Mead D."/>
            <person name="Buti M."/>
            <person name="Cavallini A."/>
            <person name="Hytonen T."/>
            <person name="Andres J."/>
            <person name="Pham M."/>
            <person name="Weisz D."/>
            <person name="Mascagni F."/>
            <person name="Usai G."/>
            <person name="Natali L."/>
            <person name="Bassil N."/>
            <person name="Fernandez G.E."/>
            <person name="Lomsadze A."/>
            <person name="Armour M."/>
            <person name="Olukolu B."/>
            <person name="Poorten T."/>
            <person name="Britton C."/>
            <person name="Davik J."/>
            <person name="Ashrafi H."/>
            <person name="Aiden E.L."/>
            <person name="Borodovsky M."/>
            <person name="Worthington M."/>
        </authorList>
    </citation>
    <scope>NUCLEOTIDE SEQUENCE [LARGE SCALE GENOMIC DNA]</scope>
    <source>
        <strain evidence="1">PI 553951</strain>
    </source>
</reference>
<sequence length="198" mass="22839">MRLLVMEGCANITATFKEKILQGWNFIGPGGIFLPWSDIPELFTWVNKGGKINFQVPQNIGSNVIAFTLCFTCFHIVHFNRSYFANDPDVLVTNHTKRTCFWTAPFYRDRKDSTLCEHLWLGHLPNFKFNMEGGDLVEVLVRTVSPYFKVKRTGLSLVWDTKQADFRVDANWVDKMCSSRPYVGGPADYDDEHKQYVL</sequence>
<proteinExistence type="predicted"/>
<accession>A0AAW1WWR0</accession>
<gene>
    <name evidence="1" type="ORF">M0R45_025008</name>
</gene>
<organism evidence="1 2">
    <name type="scientific">Rubus argutus</name>
    <name type="common">Southern blackberry</name>
    <dbReference type="NCBI Taxonomy" id="59490"/>
    <lineage>
        <taxon>Eukaryota</taxon>
        <taxon>Viridiplantae</taxon>
        <taxon>Streptophyta</taxon>
        <taxon>Embryophyta</taxon>
        <taxon>Tracheophyta</taxon>
        <taxon>Spermatophyta</taxon>
        <taxon>Magnoliopsida</taxon>
        <taxon>eudicotyledons</taxon>
        <taxon>Gunneridae</taxon>
        <taxon>Pentapetalae</taxon>
        <taxon>rosids</taxon>
        <taxon>fabids</taxon>
        <taxon>Rosales</taxon>
        <taxon>Rosaceae</taxon>
        <taxon>Rosoideae</taxon>
        <taxon>Rosoideae incertae sedis</taxon>
        <taxon>Rubus</taxon>
    </lineage>
</organism>
<dbReference type="AlphaFoldDB" id="A0AAW1WWR0"/>
<protein>
    <recommendedName>
        <fullName evidence="3">DUF4283 domain-containing protein</fullName>
    </recommendedName>
</protein>